<dbReference type="Pfam" id="PF02995">
    <property type="entry name" value="DUF229"/>
    <property type="match status" value="1"/>
</dbReference>
<proteinExistence type="predicted"/>
<dbReference type="EMBL" id="CAJFCV020000005">
    <property type="protein sequence ID" value="CAG9124160.1"/>
    <property type="molecule type" value="Genomic_DNA"/>
</dbReference>
<evidence type="ECO:0000256" key="2">
    <source>
        <dbReference type="SAM" id="Phobius"/>
    </source>
</evidence>
<dbReference type="FunFam" id="3.40.720.10:FF:000017">
    <property type="entry name" value="Predicted protein"/>
    <property type="match status" value="1"/>
</dbReference>
<feature type="transmembrane region" description="Helical" evidence="2">
    <location>
        <begin position="36"/>
        <end position="60"/>
    </location>
</feature>
<dbReference type="InterPro" id="IPR017850">
    <property type="entry name" value="Alkaline_phosphatase_core_sf"/>
</dbReference>
<dbReference type="AlphaFoldDB" id="A0A1I7RNM4"/>
<accession>A0A1I7RNM4</accession>
<dbReference type="Proteomes" id="UP000095284">
    <property type="component" value="Unplaced"/>
</dbReference>
<reference evidence="6" key="1">
    <citation type="submission" date="2016-11" db="UniProtKB">
        <authorList>
            <consortium name="WormBaseParasite"/>
        </authorList>
    </citation>
    <scope>IDENTIFICATION</scope>
</reference>
<protein>
    <submittedName>
        <fullName evidence="3">(pine wood nematode) hypothetical protein</fullName>
    </submittedName>
</protein>
<feature type="region of interest" description="Disordered" evidence="1">
    <location>
        <begin position="1"/>
        <end position="21"/>
    </location>
</feature>
<evidence type="ECO:0000313" key="3">
    <source>
        <dbReference type="EMBL" id="CAD5232147.1"/>
    </source>
</evidence>
<keyword evidence="2" id="KW-0812">Transmembrane</keyword>
<dbReference type="SUPFAM" id="SSF53649">
    <property type="entry name" value="Alkaline phosphatase-like"/>
    <property type="match status" value="1"/>
</dbReference>
<dbReference type="InterPro" id="IPR004245">
    <property type="entry name" value="DUF229"/>
</dbReference>
<dbReference type="eggNOG" id="KOG0842">
    <property type="taxonomic scope" value="Eukaryota"/>
</dbReference>
<evidence type="ECO:0000313" key="4">
    <source>
        <dbReference type="Proteomes" id="UP000095284"/>
    </source>
</evidence>
<dbReference type="Gene3D" id="3.40.720.10">
    <property type="entry name" value="Alkaline Phosphatase, subunit A"/>
    <property type="match status" value="1"/>
</dbReference>
<evidence type="ECO:0000256" key="1">
    <source>
        <dbReference type="SAM" id="MobiDB-lite"/>
    </source>
</evidence>
<dbReference type="CDD" id="cd16021">
    <property type="entry name" value="ALP_like"/>
    <property type="match status" value="1"/>
</dbReference>
<keyword evidence="2" id="KW-0472">Membrane</keyword>
<name>A0A1I7RNM4_BURXY</name>
<evidence type="ECO:0000313" key="6">
    <source>
        <dbReference type="WBParaSite" id="BXY_0231100.1"/>
    </source>
</evidence>
<evidence type="ECO:0000313" key="5">
    <source>
        <dbReference type="Proteomes" id="UP000659654"/>
    </source>
</evidence>
<dbReference type="OrthoDB" id="5834279at2759"/>
<dbReference type="PANTHER" id="PTHR10974">
    <property type="entry name" value="FI08016P-RELATED"/>
    <property type="match status" value="1"/>
</dbReference>
<dbReference type="Proteomes" id="UP000659654">
    <property type="component" value="Unassembled WGS sequence"/>
</dbReference>
<dbReference type="WBParaSite" id="BXY_0231100.1">
    <property type="protein sequence ID" value="BXY_0231100.1"/>
    <property type="gene ID" value="BXY_0231100"/>
</dbReference>
<dbReference type="PANTHER" id="PTHR10974:SF75">
    <property type="entry name" value="SULFATASE DOMAIN-CONTAINING PROTEIN"/>
    <property type="match status" value="1"/>
</dbReference>
<dbReference type="GO" id="GO:0005615">
    <property type="term" value="C:extracellular space"/>
    <property type="evidence" value="ECO:0007669"/>
    <property type="project" value="TreeGrafter"/>
</dbReference>
<gene>
    <name evidence="3" type="ORF">BXYJ_LOCUS12238</name>
</gene>
<dbReference type="SMR" id="A0A1I7RNM4"/>
<reference evidence="3" key="2">
    <citation type="submission" date="2020-09" db="EMBL/GenBank/DDBJ databases">
        <authorList>
            <person name="Kikuchi T."/>
        </authorList>
    </citation>
    <scope>NUCLEOTIDE SEQUENCE</scope>
    <source>
        <strain evidence="3">Ka4C1</strain>
    </source>
</reference>
<organism evidence="4 6">
    <name type="scientific">Bursaphelenchus xylophilus</name>
    <name type="common">Pinewood nematode worm</name>
    <name type="synonym">Aphelenchoides xylophilus</name>
    <dbReference type="NCBI Taxonomy" id="6326"/>
    <lineage>
        <taxon>Eukaryota</taxon>
        <taxon>Metazoa</taxon>
        <taxon>Ecdysozoa</taxon>
        <taxon>Nematoda</taxon>
        <taxon>Chromadorea</taxon>
        <taxon>Rhabditida</taxon>
        <taxon>Tylenchina</taxon>
        <taxon>Tylenchomorpha</taxon>
        <taxon>Aphelenchoidea</taxon>
        <taxon>Aphelenchoididae</taxon>
        <taxon>Bursaphelenchus</taxon>
    </lineage>
</organism>
<dbReference type="EMBL" id="CAJFDI010000005">
    <property type="protein sequence ID" value="CAD5232147.1"/>
    <property type="molecule type" value="Genomic_DNA"/>
</dbReference>
<sequence length="717" mass="83298">MNLELASDGSEDTDAQLLPGSTSATRKRRRIRIRRLAIMIRFIQVAFFAIVTISTIYFIYSLNSSKFNDNFTSKISASSERAETEAKRHQIKLRTSELPLLSNNSDISDITYTRPLNASTTTSDPMEVYRRFTGECRLPKIDPFDEDILARLDSSVNPLRDCVPQEGLRTYLDEQDVVKVAGINDTTIKCYFRALYQYSDKWLAKGSWVEIDLKKGVKIYSDIIETGCYNNAQERITIDLHWTIIPKENPKSNEESDRPPDVFIILLDSVSNSQMYRSLPKTLKFLNESLGATSFEYVNKVGLNSRPNANAMLLGMRTYDLHQSPFGPIVQFERELCNTSINREDYIGFNYKNMGYKTLMAEDWAMGVFNYYRCTGFYDAPPAEHYMRPFQLRMEEETYADMVKYIFDPKCLEYHHVLMNYTEKFMNKYPHDPKFSITWMSEIAHDDSNGLYRTDDFFLDFFKRNEKKFDNSFVFFMGDHGRRYGPVKDTKYGALEDYNPALKIIVPKKLRANKEFMKNMQINSKKLISHYDFYATLVEIYKYGPEWNENTTFGDVLNSHWNRDLIGSSFFHPMKEPRNCATLLIPFEFCICDFGKHEVEKPEIAILIAEKAIGLMNSRLQEHDVAKVACAALRLNTNEKLRLQEEDVFGKAVFQVDFTVSPSGGLYYATAEVETLPNGDYKVEMISDEFPRKDRYEEQAKCVDDKRLKNYCYCKSK</sequence>
<keyword evidence="5" id="KW-1185">Reference proteome</keyword>
<keyword evidence="2" id="KW-1133">Transmembrane helix</keyword>
<dbReference type="Proteomes" id="UP000582659">
    <property type="component" value="Unassembled WGS sequence"/>
</dbReference>